<comment type="subcellular location">
    <subcellularLocation>
        <location evidence="5">Cell membrane</location>
        <topology evidence="5">Multi-pass membrane protein</topology>
    </subcellularLocation>
    <subcellularLocation>
        <location evidence="1">Membrane</location>
        <topology evidence="1">Multi-pass membrane protein</topology>
    </subcellularLocation>
</comment>
<feature type="transmembrane region" description="Helical" evidence="5">
    <location>
        <begin position="174"/>
        <end position="194"/>
    </location>
</feature>
<evidence type="ECO:0000313" key="6">
    <source>
        <dbReference type="EMBL" id="APF18916.1"/>
    </source>
</evidence>
<comment type="similarity">
    <text evidence="5">Belongs to the 4-toluene sulfonate uptake permease (TSUP) (TC 2.A.102) family.</text>
</comment>
<feature type="transmembrane region" description="Helical" evidence="5">
    <location>
        <begin position="73"/>
        <end position="93"/>
    </location>
</feature>
<feature type="transmembrane region" description="Helical" evidence="5">
    <location>
        <begin position="99"/>
        <end position="120"/>
    </location>
</feature>
<dbReference type="PANTHER" id="PTHR43701:SF2">
    <property type="entry name" value="MEMBRANE TRANSPORTER PROTEIN YJNA-RELATED"/>
    <property type="match status" value="1"/>
</dbReference>
<dbReference type="eggNOG" id="COG0730">
    <property type="taxonomic scope" value="Bacteria"/>
</dbReference>
<dbReference type="Proteomes" id="UP000004671">
    <property type="component" value="Chromosome"/>
</dbReference>
<dbReference type="InterPro" id="IPR002781">
    <property type="entry name" value="TM_pro_TauE-like"/>
</dbReference>
<dbReference type="GO" id="GO:0005886">
    <property type="term" value="C:plasma membrane"/>
    <property type="evidence" value="ECO:0007669"/>
    <property type="project" value="UniProtKB-SubCell"/>
</dbReference>
<organism evidence="7 8">
    <name type="scientific">Caldithrix abyssi DSM 13497</name>
    <dbReference type="NCBI Taxonomy" id="880073"/>
    <lineage>
        <taxon>Bacteria</taxon>
        <taxon>Pseudomonadati</taxon>
        <taxon>Calditrichota</taxon>
        <taxon>Calditrichia</taxon>
        <taxon>Calditrichales</taxon>
        <taxon>Calditrichaceae</taxon>
        <taxon>Caldithrix</taxon>
    </lineage>
</organism>
<dbReference type="EMBL" id="CP018099">
    <property type="protein sequence ID" value="APF18916.1"/>
    <property type="molecule type" value="Genomic_DNA"/>
</dbReference>
<evidence type="ECO:0000256" key="5">
    <source>
        <dbReference type="RuleBase" id="RU363041"/>
    </source>
</evidence>
<feature type="transmembrane region" description="Helical" evidence="5">
    <location>
        <begin position="132"/>
        <end position="162"/>
    </location>
</feature>
<keyword evidence="5" id="KW-1003">Cell membrane</keyword>
<dbReference type="AlphaFoldDB" id="H1XV43"/>
<dbReference type="EMBL" id="CM001402">
    <property type="protein sequence ID" value="EHO42876.1"/>
    <property type="molecule type" value="Genomic_DNA"/>
</dbReference>
<dbReference type="STRING" id="880073.Cabys_2167"/>
<keyword evidence="3 5" id="KW-1133">Transmembrane helix</keyword>
<keyword evidence="2 5" id="KW-0812">Transmembrane</keyword>
<dbReference type="Pfam" id="PF01925">
    <property type="entry name" value="TauE"/>
    <property type="match status" value="1"/>
</dbReference>
<keyword evidence="4 5" id="KW-0472">Membrane</keyword>
<feature type="transmembrane region" description="Helical" evidence="5">
    <location>
        <begin position="201"/>
        <end position="220"/>
    </location>
</feature>
<dbReference type="HOGENOM" id="CLU_045498_5_3_0"/>
<dbReference type="KEGG" id="caby:Cabys_2167"/>
<evidence type="ECO:0000313" key="9">
    <source>
        <dbReference type="Proteomes" id="UP000183868"/>
    </source>
</evidence>
<evidence type="ECO:0000256" key="4">
    <source>
        <dbReference type="ARBA" id="ARBA00023136"/>
    </source>
</evidence>
<evidence type="ECO:0000313" key="7">
    <source>
        <dbReference type="EMBL" id="EHO42876.1"/>
    </source>
</evidence>
<protein>
    <recommendedName>
        <fullName evidence="5">Probable membrane transporter protein</fullName>
    </recommendedName>
</protein>
<feature type="transmembrane region" description="Helical" evidence="5">
    <location>
        <begin position="7"/>
        <end position="32"/>
    </location>
</feature>
<dbReference type="InterPro" id="IPR051598">
    <property type="entry name" value="TSUP/Inactive_protease-like"/>
</dbReference>
<keyword evidence="8" id="KW-1185">Reference proteome</keyword>
<gene>
    <name evidence="6" type="ORF">Cabys_2167</name>
    <name evidence="7" type="ORF">Calab_3272</name>
</gene>
<dbReference type="PANTHER" id="PTHR43701">
    <property type="entry name" value="MEMBRANE TRANSPORTER PROTEIN MJ0441-RELATED"/>
    <property type="match status" value="1"/>
</dbReference>
<feature type="transmembrane region" description="Helical" evidence="5">
    <location>
        <begin position="240"/>
        <end position="258"/>
    </location>
</feature>
<dbReference type="InParanoid" id="H1XV43"/>
<reference evidence="7 8" key="1">
    <citation type="submission" date="2011-09" db="EMBL/GenBank/DDBJ databases">
        <title>The permanent draft genome of Caldithrix abyssi DSM 13497.</title>
        <authorList>
            <consortium name="US DOE Joint Genome Institute (JGI-PGF)"/>
            <person name="Lucas S."/>
            <person name="Han J."/>
            <person name="Lapidus A."/>
            <person name="Bruce D."/>
            <person name="Goodwin L."/>
            <person name="Pitluck S."/>
            <person name="Peters L."/>
            <person name="Kyrpides N."/>
            <person name="Mavromatis K."/>
            <person name="Ivanova N."/>
            <person name="Mikhailova N."/>
            <person name="Chertkov O."/>
            <person name="Detter J.C."/>
            <person name="Tapia R."/>
            <person name="Han C."/>
            <person name="Land M."/>
            <person name="Hauser L."/>
            <person name="Markowitz V."/>
            <person name="Cheng J.-F."/>
            <person name="Hugenholtz P."/>
            <person name="Woyke T."/>
            <person name="Wu D."/>
            <person name="Spring S."/>
            <person name="Brambilla E."/>
            <person name="Klenk H.-P."/>
            <person name="Eisen J.A."/>
        </authorList>
    </citation>
    <scope>NUCLEOTIDE SEQUENCE [LARGE SCALE GENOMIC DNA]</scope>
    <source>
        <strain evidence="7 8">DSM 13497</strain>
    </source>
</reference>
<name>H1XV43_CALAY</name>
<evidence type="ECO:0000256" key="3">
    <source>
        <dbReference type="ARBA" id="ARBA00022989"/>
    </source>
</evidence>
<reference evidence="6 9" key="2">
    <citation type="submission" date="2016-11" db="EMBL/GenBank/DDBJ databases">
        <title>Genomic analysis of Caldithrix abyssi and proposal of a novel bacterial phylum Caldithrichaeota.</title>
        <authorList>
            <person name="Kublanov I."/>
            <person name="Sigalova O."/>
            <person name="Gavrilov S."/>
            <person name="Lebedinsky A."/>
            <person name="Ivanova N."/>
            <person name="Daum C."/>
            <person name="Reddy T."/>
            <person name="Klenk H.P."/>
            <person name="Goker M."/>
            <person name="Reva O."/>
            <person name="Miroshnichenko M."/>
            <person name="Kyprides N."/>
            <person name="Woyke T."/>
            <person name="Gelfand M."/>
        </authorList>
    </citation>
    <scope>NUCLEOTIDE SEQUENCE [LARGE SCALE GENOMIC DNA]</scope>
    <source>
        <strain evidence="6 9">LF13</strain>
    </source>
</reference>
<feature type="transmembrane region" description="Helical" evidence="5">
    <location>
        <begin position="44"/>
        <end position="61"/>
    </location>
</feature>
<accession>H1XV43</accession>
<evidence type="ECO:0000313" key="8">
    <source>
        <dbReference type="Proteomes" id="UP000004671"/>
    </source>
</evidence>
<dbReference type="PaxDb" id="880073-Calab_3272"/>
<dbReference type="RefSeq" id="WP_006930254.1">
    <property type="nucleotide sequence ID" value="NZ_CM001402.1"/>
</dbReference>
<sequence precursor="true">MTLLITVLIVGMLVGGISSVLGLGGGIILVPALNVVFRLPHSEAIATSLATIAFITLLNTVRFARRNEIDWTLVFYLLIFSAVSSGFGGFLVTFLSEQILLAIFILFLIYVLIQMFIGYQSRHSAPKQKSRWYWMSLIGVSSGLISGTTGVGGGIIITPLLFKSRLVKEGHVVPLTNAIMFLNAFFALIPLAFAQSAEHSFWGVGLIHFDRALLLFLGAIPASILGTKYQARIPVKLKKVFIALILLVILGRMILRWASSF</sequence>
<proteinExistence type="inferred from homology"/>
<evidence type="ECO:0000256" key="1">
    <source>
        <dbReference type="ARBA" id="ARBA00004141"/>
    </source>
</evidence>
<dbReference type="Proteomes" id="UP000183868">
    <property type="component" value="Chromosome"/>
</dbReference>
<evidence type="ECO:0000256" key="2">
    <source>
        <dbReference type="ARBA" id="ARBA00022692"/>
    </source>
</evidence>